<evidence type="ECO:0000259" key="1">
    <source>
        <dbReference type="SMART" id="SM00852"/>
    </source>
</evidence>
<sequence length="254" mass="29670">MKNRVNFYSVIIGTELLNGRRKDAHFAFLNQELLRRGWEHKASFVIEDDKELMLKIFNLIKSDEHSVMFCFGGIGATPDDFTRQIAADAFTNSQMEFHEEAKKRIENRFKEEAYPHRVNMAYLPINAKLLKNVVNDVAGFYLEDRFFFTPGFPSMSQSMVLEALDRHYTKSNIKKYRKTVTIVSSENDLIEVMKKIPTHLEFSSLPKIIGNERRVVISVAGYNQDEVNFAFKLFLDFCLENKKEYVLEDINEIR</sequence>
<dbReference type="InterPro" id="IPR050101">
    <property type="entry name" value="CinA"/>
</dbReference>
<dbReference type="PANTHER" id="PTHR13939">
    <property type="entry name" value="NICOTINAMIDE-NUCLEOTIDE AMIDOHYDROLASE PNCC"/>
    <property type="match status" value="1"/>
</dbReference>
<dbReference type="PANTHER" id="PTHR13939:SF0">
    <property type="entry name" value="NMN AMIDOHYDROLASE-LIKE PROTEIN YFAY"/>
    <property type="match status" value="1"/>
</dbReference>
<organism evidence="2">
    <name type="scientific">Arcobacter sp. AZ-2023</name>
    <dbReference type="NCBI Taxonomy" id="3074453"/>
    <lineage>
        <taxon>Bacteria</taxon>
        <taxon>Pseudomonadati</taxon>
        <taxon>Campylobacterota</taxon>
        <taxon>Epsilonproteobacteria</taxon>
        <taxon>Campylobacterales</taxon>
        <taxon>Arcobacteraceae</taxon>
        <taxon>Arcobacter</taxon>
    </lineage>
</organism>
<name>A0AA96I4U7_9BACT</name>
<dbReference type="SMART" id="SM00852">
    <property type="entry name" value="MoCF_biosynth"/>
    <property type="match status" value="1"/>
</dbReference>
<proteinExistence type="predicted"/>
<dbReference type="Gene3D" id="3.40.980.10">
    <property type="entry name" value="MoaB/Mog-like domain"/>
    <property type="match status" value="1"/>
</dbReference>
<dbReference type="InterPro" id="IPR001453">
    <property type="entry name" value="MoaB/Mog_dom"/>
</dbReference>
<reference evidence="2" key="1">
    <citation type="submission" date="2023-09" db="EMBL/GenBank/DDBJ databases">
        <title>Arcobacter tbilisiensis sp. nov. isolated from chicken meat in Tbilisi, Georgia.</title>
        <authorList>
            <person name="Matthias R."/>
            <person name="Zautner A.E."/>
        </authorList>
    </citation>
    <scope>NUCLEOTIDE SEQUENCE</scope>
    <source>
        <strain evidence="2">LEO 107</strain>
    </source>
</reference>
<accession>A0AA96I4U7</accession>
<feature type="domain" description="MoaB/Mog" evidence="1">
    <location>
        <begin position="8"/>
        <end position="171"/>
    </location>
</feature>
<dbReference type="EMBL" id="CP134846">
    <property type="protein sequence ID" value="WNL17537.1"/>
    <property type="molecule type" value="Genomic_DNA"/>
</dbReference>
<dbReference type="Pfam" id="PF00994">
    <property type="entry name" value="MoCF_biosynth"/>
    <property type="match status" value="1"/>
</dbReference>
<dbReference type="InterPro" id="IPR036425">
    <property type="entry name" value="MoaB/Mog-like_dom_sf"/>
</dbReference>
<dbReference type="AlphaFoldDB" id="A0AA96I4U7"/>
<protein>
    <submittedName>
        <fullName evidence="2">Molybdopterin-binding protein</fullName>
    </submittedName>
</protein>
<evidence type="ECO:0000313" key="2">
    <source>
        <dbReference type="EMBL" id="WNL17537.1"/>
    </source>
</evidence>
<gene>
    <name evidence="2" type="ORF">RJG54_03940</name>
</gene>
<dbReference type="SUPFAM" id="SSF53218">
    <property type="entry name" value="Molybdenum cofactor biosynthesis proteins"/>
    <property type="match status" value="1"/>
</dbReference>